<dbReference type="InterPro" id="IPR018960">
    <property type="entry name" value="DUF1990"/>
</dbReference>
<dbReference type="AlphaFoldDB" id="A0A853BDI4"/>
<dbReference type="Pfam" id="PF09348">
    <property type="entry name" value="DUF1990"/>
    <property type="match status" value="1"/>
</dbReference>
<keyword evidence="3" id="KW-1185">Reference proteome</keyword>
<accession>A0A853BDI4</accession>
<evidence type="ECO:0000259" key="1">
    <source>
        <dbReference type="Pfam" id="PF09348"/>
    </source>
</evidence>
<evidence type="ECO:0000313" key="2">
    <source>
        <dbReference type="EMBL" id="NYI93060.1"/>
    </source>
</evidence>
<evidence type="ECO:0000313" key="3">
    <source>
        <dbReference type="Proteomes" id="UP000549616"/>
    </source>
</evidence>
<dbReference type="EMBL" id="JACCFK010000002">
    <property type="protein sequence ID" value="NYI93060.1"/>
    <property type="molecule type" value="Genomic_DNA"/>
</dbReference>
<gene>
    <name evidence="2" type="ORF">HNR02_006435</name>
</gene>
<protein>
    <submittedName>
        <fullName evidence="2">Uncharacterized protein (UPF0548 family)</fullName>
    </submittedName>
</protein>
<dbReference type="RefSeq" id="WP_179777296.1">
    <property type="nucleotide sequence ID" value="NZ_JACCFK010000002.1"/>
</dbReference>
<organism evidence="2 3">
    <name type="scientific">Amycolatopsis endophytica</name>
    <dbReference type="NCBI Taxonomy" id="860233"/>
    <lineage>
        <taxon>Bacteria</taxon>
        <taxon>Bacillati</taxon>
        <taxon>Actinomycetota</taxon>
        <taxon>Actinomycetes</taxon>
        <taxon>Pseudonocardiales</taxon>
        <taxon>Pseudonocardiaceae</taxon>
        <taxon>Amycolatopsis</taxon>
    </lineage>
</organism>
<comment type="caution">
    <text evidence="2">The sequence shown here is derived from an EMBL/GenBank/DDBJ whole genome shotgun (WGS) entry which is preliminary data.</text>
</comment>
<name>A0A853BDI4_9PSEU</name>
<reference evidence="2 3" key="1">
    <citation type="submission" date="2020-07" db="EMBL/GenBank/DDBJ databases">
        <title>Sequencing the genomes of 1000 actinobacteria strains.</title>
        <authorList>
            <person name="Klenk H.-P."/>
        </authorList>
    </citation>
    <scope>NUCLEOTIDE SEQUENCE [LARGE SCALE GENOMIC DNA]</scope>
    <source>
        <strain evidence="2 3">DSM 104006</strain>
    </source>
</reference>
<dbReference type="Proteomes" id="UP000549616">
    <property type="component" value="Unassembled WGS sequence"/>
</dbReference>
<feature type="domain" description="DUF1990" evidence="1">
    <location>
        <begin position="35"/>
        <end position="194"/>
    </location>
</feature>
<proteinExistence type="predicted"/>
<sequence>MTRAGAWVFGRLDAGRAWRDLAAAEVNYSVSEVRRPQWNIDTHRHRLPGERPGPPEPGGAWDQACRLVRDYEFSPPEIVRALYDPAAPLLGRDMLLEARWHGMHFYCGVRVTEVVDETRDNGDRVWGWAYETLEGHLERGKVTYQVIKHPGTGQVEFVADSYSQGAPSLDRVTFLGWRLFGRRTQLRFYRRCGRRLRAFTEAALRGETVPSGPPTRVGHLVSAPSDTVVSRLDTLAIHRVGPGRRAGR</sequence>